<dbReference type="AlphaFoldDB" id="A0A2Z5G713"/>
<dbReference type="EMBL" id="CP030840">
    <property type="protein sequence ID" value="AXC15063.1"/>
    <property type="molecule type" value="Genomic_DNA"/>
</dbReference>
<keyword evidence="2" id="KW-1185">Reference proteome</keyword>
<sequence length="42" mass="4756">MFDSKGLGMEAFCQLQQVSVSSMLLRYAQHGAKSPIRLTIRR</sequence>
<evidence type="ECO:0000313" key="1">
    <source>
        <dbReference type="EMBL" id="AXC15063.1"/>
    </source>
</evidence>
<protein>
    <submittedName>
        <fullName evidence="1">Uncharacterized protein</fullName>
    </submittedName>
</protein>
<dbReference type="Proteomes" id="UP000253606">
    <property type="component" value="Chromosome"/>
</dbReference>
<proteinExistence type="predicted"/>
<reference evidence="1 2" key="1">
    <citation type="journal article" date="2018" name="Front. Microbiol.">
        <title>Hydrolytic Capabilities as a Key to Environmental Success: Chitinolytic and Cellulolytic Acidobacteria From Acidic Sub-arctic Soils and Boreal Peatlands.</title>
        <authorList>
            <person name="Belova S.E."/>
            <person name="Ravin N.V."/>
            <person name="Pankratov T.A."/>
            <person name="Rakitin A.L."/>
            <person name="Ivanova A.A."/>
            <person name="Beletsky A.V."/>
            <person name="Mardanov A.V."/>
            <person name="Sinninghe Damste J.S."/>
            <person name="Dedysh S.N."/>
        </authorList>
    </citation>
    <scope>NUCLEOTIDE SEQUENCE [LARGE SCALE GENOMIC DNA]</scope>
    <source>
        <strain evidence="1 2">SBC82</strain>
    </source>
</reference>
<organism evidence="1 2">
    <name type="scientific">Acidisarcina polymorpha</name>
    <dbReference type="NCBI Taxonomy" id="2211140"/>
    <lineage>
        <taxon>Bacteria</taxon>
        <taxon>Pseudomonadati</taxon>
        <taxon>Acidobacteriota</taxon>
        <taxon>Terriglobia</taxon>
        <taxon>Terriglobales</taxon>
        <taxon>Acidobacteriaceae</taxon>
        <taxon>Acidisarcina</taxon>
    </lineage>
</organism>
<name>A0A2Z5G713_9BACT</name>
<evidence type="ECO:0000313" key="2">
    <source>
        <dbReference type="Proteomes" id="UP000253606"/>
    </source>
</evidence>
<gene>
    <name evidence="1" type="ORF">ACPOL_5817</name>
</gene>
<dbReference type="KEGG" id="abas:ACPOL_5817"/>
<accession>A0A2Z5G713</accession>